<dbReference type="PRINTS" id="PR01179">
    <property type="entry name" value="ODADCRBXLASE"/>
</dbReference>
<evidence type="ECO:0000313" key="6">
    <source>
        <dbReference type="Proteomes" id="UP000269883"/>
    </source>
</evidence>
<gene>
    <name evidence="5" type="ORF">DFE_2360</name>
</gene>
<keyword evidence="6" id="KW-1185">Reference proteome</keyword>
<dbReference type="Gene3D" id="2.40.37.10">
    <property type="entry name" value="Lyase, Ornithine Decarboxylase, Chain A, domain 1"/>
    <property type="match status" value="1"/>
</dbReference>
<dbReference type="InterPro" id="IPR029066">
    <property type="entry name" value="PLP-binding_barrel"/>
</dbReference>
<feature type="domain" description="Orn/DAP/Arg decarboxylase 2 N-terminal" evidence="4">
    <location>
        <begin position="36"/>
        <end position="289"/>
    </location>
</feature>
<comment type="cofactor">
    <cofactor evidence="1 3">
        <name>pyridoxal 5'-phosphate</name>
        <dbReference type="ChEBI" id="CHEBI:597326"/>
    </cofactor>
</comment>
<dbReference type="Pfam" id="PF02784">
    <property type="entry name" value="Orn_Arg_deC_N"/>
    <property type="match status" value="1"/>
</dbReference>
<dbReference type="InterPro" id="IPR022644">
    <property type="entry name" value="De-COase2_N"/>
</dbReference>
<evidence type="ECO:0000313" key="5">
    <source>
        <dbReference type="EMBL" id="BBD09086.1"/>
    </source>
</evidence>
<evidence type="ECO:0000256" key="1">
    <source>
        <dbReference type="ARBA" id="ARBA00001933"/>
    </source>
</evidence>
<evidence type="ECO:0000259" key="4">
    <source>
        <dbReference type="Pfam" id="PF02784"/>
    </source>
</evidence>
<evidence type="ECO:0000256" key="2">
    <source>
        <dbReference type="ARBA" id="ARBA00022898"/>
    </source>
</evidence>
<feature type="modified residue" description="N6-(pyridoxal phosphate)lysine" evidence="3">
    <location>
        <position position="60"/>
    </location>
</feature>
<dbReference type="EMBL" id="AP017378">
    <property type="protein sequence ID" value="BBD09086.1"/>
    <property type="molecule type" value="Genomic_DNA"/>
</dbReference>
<name>A0A2Z6B106_9BACT</name>
<dbReference type="SUPFAM" id="SSF50621">
    <property type="entry name" value="Alanine racemase C-terminal domain-like"/>
    <property type="match status" value="1"/>
</dbReference>
<dbReference type="SUPFAM" id="SSF51419">
    <property type="entry name" value="PLP-binding barrel"/>
    <property type="match status" value="1"/>
</dbReference>
<dbReference type="InterPro" id="IPR022657">
    <property type="entry name" value="De-COase2_CS"/>
</dbReference>
<dbReference type="AlphaFoldDB" id="A0A2Z6B106"/>
<feature type="active site" description="Proton donor" evidence="3">
    <location>
        <position position="358"/>
    </location>
</feature>
<dbReference type="GO" id="GO:0008836">
    <property type="term" value="F:diaminopimelate decarboxylase activity"/>
    <property type="evidence" value="ECO:0007669"/>
    <property type="project" value="TreeGrafter"/>
</dbReference>
<organism evidence="5 6">
    <name type="scientific">Desulfovibrio ferrophilus</name>
    <dbReference type="NCBI Taxonomy" id="241368"/>
    <lineage>
        <taxon>Bacteria</taxon>
        <taxon>Pseudomonadati</taxon>
        <taxon>Thermodesulfobacteriota</taxon>
        <taxon>Desulfovibrionia</taxon>
        <taxon>Desulfovibrionales</taxon>
        <taxon>Desulfovibrionaceae</taxon>
        <taxon>Desulfovibrio</taxon>
    </lineage>
</organism>
<protein>
    <submittedName>
        <fullName evidence="5">Diaminopimelate decarboxylase</fullName>
    </submittedName>
</protein>
<keyword evidence="2 3" id="KW-0663">Pyridoxal phosphate</keyword>
<accession>A0A2Z6B106</accession>
<sequence>MDIRMTPLEVARALQSAMERGLMGSEDTSLIIYDLDRLRSRLQEARQAFPEGTLHAVAVKANPLPAVLRRLADEHPCIGAEAASLPELELALGAGFGPERILFDSPAKTHAELRLALERGIVLNADNFQELERMAGLLGGASIGAAKLHGGIGLRVNPQVGAGAIATTSVAGQYSKFGVPVSECRDEILAAFERYSWLTGLHSHVGSQGCSLEQLCAGVRTLLDLAEEINSRLPERIRLLDIGGGLPATYRDSEPKSSLMDYAQALRQRCPELWSGRYRIATEFGRAIHANAAFAAARVEYVKTQAGVVTAVTHLGADMFLRKCYNPGDWHHDVLAVDGSGQIKAGEAVVQTIAGPLCFQGDLPARDVSLPLLEQGDAVCFRDVGAYTLSMWSRYNSRQMPAVLGMTRSEEGPRFTILRARESVEQVLRFWE</sequence>
<dbReference type="PANTHER" id="PTHR43727:SF3">
    <property type="entry name" value="GROUP IV DECARBOXYLASE"/>
    <property type="match status" value="1"/>
</dbReference>
<dbReference type="OrthoDB" id="9802241at2"/>
<reference evidence="5 6" key="1">
    <citation type="journal article" date="2018" name="Sci. Adv.">
        <title>Multi-heme cytochromes provide a pathway for survival in energy-limited environments.</title>
        <authorList>
            <person name="Deng X."/>
            <person name="Dohmae N."/>
            <person name="Nealson K.H."/>
            <person name="Hashimoto K."/>
            <person name="Okamoto A."/>
        </authorList>
    </citation>
    <scope>NUCLEOTIDE SEQUENCE [LARGE SCALE GENOMIC DNA]</scope>
    <source>
        <strain evidence="5 6">IS5</strain>
    </source>
</reference>
<dbReference type="PROSITE" id="PS00879">
    <property type="entry name" value="ODR_DC_2_2"/>
    <property type="match status" value="1"/>
</dbReference>
<dbReference type="Gene3D" id="3.20.20.10">
    <property type="entry name" value="Alanine racemase"/>
    <property type="match status" value="1"/>
</dbReference>
<dbReference type="InterPro" id="IPR009006">
    <property type="entry name" value="Ala_racemase/Decarboxylase_C"/>
</dbReference>
<evidence type="ECO:0000256" key="3">
    <source>
        <dbReference type="PIRSR" id="PIRSR600183-50"/>
    </source>
</evidence>
<dbReference type="GO" id="GO:0009089">
    <property type="term" value="P:lysine biosynthetic process via diaminopimelate"/>
    <property type="evidence" value="ECO:0007669"/>
    <property type="project" value="TreeGrafter"/>
</dbReference>
<proteinExistence type="predicted"/>
<dbReference type="InterPro" id="IPR000183">
    <property type="entry name" value="Orn/DAP/Arg_de-COase"/>
</dbReference>
<dbReference type="Proteomes" id="UP000269883">
    <property type="component" value="Chromosome"/>
</dbReference>
<dbReference type="PANTHER" id="PTHR43727">
    <property type="entry name" value="DIAMINOPIMELATE DECARBOXYLASE"/>
    <property type="match status" value="1"/>
</dbReference>
<dbReference type="KEGG" id="dfl:DFE_2360"/>